<proteinExistence type="predicted"/>
<keyword evidence="3" id="KW-1185">Reference proteome</keyword>
<reference evidence="2" key="1">
    <citation type="journal article" date="2021" name="Proc. Natl. Acad. Sci. U.S.A.">
        <title>Three genomes in the algal genus Volvox reveal the fate of a haploid sex-determining region after a transition to homothallism.</title>
        <authorList>
            <person name="Yamamoto K."/>
            <person name="Hamaji T."/>
            <person name="Kawai-Toyooka H."/>
            <person name="Matsuzaki R."/>
            <person name="Takahashi F."/>
            <person name="Nishimura Y."/>
            <person name="Kawachi M."/>
            <person name="Noguchi H."/>
            <person name="Minakuchi Y."/>
            <person name="Umen J.G."/>
            <person name="Toyoda A."/>
            <person name="Nozaki H."/>
        </authorList>
    </citation>
    <scope>NUCLEOTIDE SEQUENCE</scope>
    <source>
        <strain evidence="2">NIES-3780</strain>
    </source>
</reference>
<gene>
    <name evidence="2" type="ORF">Vafri_10681</name>
</gene>
<feature type="transmembrane region" description="Helical" evidence="1">
    <location>
        <begin position="190"/>
        <end position="210"/>
    </location>
</feature>
<evidence type="ECO:0000313" key="2">
    <source>
        <dbReference type="EMBL" id="GIL55018.1"/>
    </source>
</evidence>
<accession>A0A8J4BAZ9</accession>
<dbReference type="AlphaFoldDB" id="A0A8J4BAZ9"/>
<organism evidence="2 3">
    <name type="scientific">Volvox africanus</name>
    <dbReference type="NCBI Taxonomy" id="51714"/>
    <lineage>
        <taxon>Eukaryota</taxon>
        <taxon>Viridiplantae</taxon>
        <taxon>Chlorophyta</taxon>
        <taxon>core chlorophytes</taxon>
        <taxon>Chlorophyceae</taxon>
        <taxon>CS clade</taxon>
        <taxon>Chlamydomonadales</taxon>
        <taxon>Volvocaceae</taxon>
        <taxon>Volvox</taxon>
    </lineage>
</organism>
<keyword evidence="1" id="KW-1133">Transmembrane helix</keyword>
<keyword evidence="1" id="KW-0812">Transmembrane</keyword>
<evidence type="ECO:0000313" key="3">
    <source>
        <dbReference type="Proteomes" id="UP000747399"/>
    </source>
</evidence>
<evidence type="ECO:0000256" key="1">
    <source>
        <dbReference type="SAM" id="Phobius"/>
    </source>
</evidence>
<sequence>MYSGRSSARNVPRGFSLRALLDGNSLPRYKACTPGGIKQHRCPDLPVEQLQGVLFPHIGHTHAGGGVTTSRRKAHQHVSDGSPKYQHELCPEPPLEVIRDSIPVLLDAGNVGQCGGSHQQHQEPVKGIDGIAHEQDCPKTSEATLCTERNPGVQRGHGWSKLRGSWYTLALVPAVIWGPAWASTMGLVSVGYAAVATAAAIAAAAFGSLLPGAAMASRLGTAGAKGTSAAVAAVDWVDVALRTAVGLTSDIDAGVSGAAGRVQVLTALQEAGSGPLAAWAVTSVLPGLCTLAGGCRAAVAAVRMELPWLEPLAQLAAAASGLGVLLLLAMPLRRYLAPLLPVLPRERGPFGRQRTKRLQVDRMHFG</sequence>
<comment type="caution">
    <text evidence="2">The sequence shown here is derived from an EMBL/GenBank/DDBJ whole genome shotgun (WGS) entry which is preliminary data.</text>
</comment>
<protein>
    <submittedName>
        <fullName evidence="2">Uncharacterized protein</fullName>
    </submittedName>
</protein>
<dbReference type="Proteomes" id="UP000747399">
    <property type="component" value="Unassembled WGS sequence"/>
</dbReference>
<dbReference type="EMBL" id="BNCO01000020">
    <property type="protein sequence ID" value="GIL55018.1"/>
    <property type="molecule type" value="Genomic_DNA"/>
</dbReference>
<feature type="transmembrane region" description="Helical" evidence="1">
    <location>
        <begin position="276"/>
        <end position="299"/>
    </location>
</feature>
<feature type="transmembrane region" description="Helical" evidence="1">
    <location>
        <begin position="311"/>
        <end position="330"/>
    </location>
</feature>
<name>A0A8J4BAZ9_9CHLO</name>
<feature type="transmembrane region" description="Helical" evidence="1">
    <location>
        <begin position="164"/>
        <end position="184"/>
    </location>
</feature>
<keyword evidence="1" id="KW-0472">Membrane</keyword>